<dbReference type="CDD" id="cd08414">
    <property type="entry name" value="PBP2_LTTR_aromatics_like"/>
    <property type="match status" value="1"/>
</dbReference>
<evidence type="ECO:0000256" key="4">
    <source>
        <dbReference type="ARBA" id="ARBA00023163"/>
    </source>
</evidence>
<dbReference type="InterPro" id="IPR036388">
    <property type="entry name" value="WH-like_DNA-bd_sf"/>
</dbReference>
<dbReference type="Pfam" id="PF00126">
    <property type="entry name" value="HTH_1"/>
    <property type="match status" value="1"/>
</dbReference>
<gene>
    <name evidence="6" type="ORF">E1293_31345</name>
</gene>
<dbReference type="SUPFAM" id="SSF53850">
    <property type="entry name" value="Periplasmic binding protein-like II"/>
    <property type="match status" value="1"/>
</dbReference>
<evidence type="ECO:0000256" key="2">
    <source>
        <dbReference type="ARBA" id="ARBA00023015"/>
    </source>
</evidence>
<keyword evidence="2" id="KW-0805">Transcription regulation</keyword>
<comment type="caution">
    <text evidence="6">The sequence shown here is derived from an EMBL/GenBank/DDBJ whole genome shotgun (WGS) entry which is preliminary data.</text>
</comment>
<evidence type="ECO:0000259" key="5">
    <source>
        <dbReference type="PROSITE" id="PS50931"/>
    </source>
</evidence>
<dbReference type="SUPFAM" id="SSF46785">
    <property type="entry name" value="Winged helix' DNA-binding domain"/>
    <property type="match status" value="1"/>
</dbReference>
<organism evidence="6 7">
    <name type="scientific">Actinomadura darangshiensis</name>
    <dbReference type="NCBI Taxonomy" id="705336"/>
    <lineage>
        <taxon>Bacteria</taxon>
        <taxon>Bacillati</taxon>
        <taxon>Actinomycetota</taxon>
        <taxon>Actinomycetes</taxon>
        <taxon>Streptosporangiales</taxon>
        <taxon>Thermomonosporaceae</taxon>
        <taxon>Actinomadura</taxon>
    </lineage>
</organism>
<dbReference type="RefSeq" id="WP_132201101.1">
    <property type="nucleotide sequence ID" value="NZ_SMKY01000188.1"/>
</dbReference>
<dbReference type="OrthoDB" id="79118at2"/>
<evidence type="ECO:0000313" key="6">
    <source>
        <dbReference type="EMBL" id="TDD73450.1"/>
    </source>
</evidence>
<dbReference type="EMBL" id="SMKY01000188">
    <property type="protein sequence ID" value="TDD73450.1"/>
    <property type="molecule type" value="Genomic_DNA"/>
</dbReference>
<dbReference type="Proteomes" id="UP000295578">
    <property type="component" value="Unassembled WGS sequence"/>
</dbReference>
<accession>A0A4R5ANX0</accession>
<dbReference type="AlphaFoldDB" id="A0A4R5ANX0"/>
<dbReference type="PROSITE" id="PS50931">
    <property type="entry name" value="HTH_LYSR"/>
    <property type="match status" value="1"/>
</dbReference>
<dbReference type="InterPro" id="IPR000847">
    <property type="entry name" value="LysR_HTH_N"/>
</dbReference>
<dbReference type="InterPro" id="IPR036390">
    <property type="entry name" value="WH_DNA-bd_sf"/>
</dbReference>
<dbReference type="GO" id="GO:0003700">
    <property type="term" value="F:DNA-binding transcription factor activity"/>
    <property type="evidence" value="ECO:0007669"/>
    <property type="project" value="InterPro"/>
</dbReference>
<sequence length="295" mass="31994">MELRDIEIFLTLAEELHFGRTADKLLVTRARVSQAIQKTEREIGAALFERTSRRVSLTPIGRRLSEDLRAGHLLIQQGVERATAAARGLTGTLRIGFIGATGHEISDIIGAFTARHPDCELQIREATAGDPFTPLRDGDVDLQVLWLPVAEPDLTVGPVVLTEALVLAVSPRNPLARHESVSLEVLGDESMLGSSDSLPAYLEEAVRPAQTPSGRPIPRGPVTHTVQEILANVAADQGVTPVPAHAVKYFARGDIAYIPIHDSPALEWALIWRSSGETSLIRAFAQVAGDLREPR</sequence>
<name>A0A4R5ANX0_9ACTN</name>
<dbReference type="InterPro" id="IPR005119">
    <property type="entry name" value="LysR_subst-bd"/>
</dbReference>
<keyword evidence="3" id="KW-0238">DNA-binding</keyword>
<dbReference type="Gene3D" id="3.40.190.10">
    <property type="entry name" value="Periplasmic binding protein-like II"/>
    <property type="match status" value="2"/>
</dbReference>
<keyword evidence="4" id="KW-0804">Transcription</keyword>
<comment type="similarity">
    <text evidence="1">Belongs to the LysR transcriptional regulatory family.</text>
</comment>
<protein>
    <submittedName>
        <fullName evidence="6">LysR family transcriptional regulator</fullName>
    </submittedName>
</protein>
<dbReference type="GO" id="GO:0003677">
    <property type="term" value="F:DNA binding"/>
    <property type="evidence" value="ECO:0007669"/>
    <property type="project" value="UniProtKB-KW"/>
</dbReference>
<evidence type="ECO:0000256" key="1">
    <source>
        <dbReference type="ARBA" id="ARBA00009437"/>
    </source>
</evidence>
<proteinExistence type="inferred from homology"/>
<dbReference type="PANTHER" id="PTHR30346">
    <property type="entry name" value="TRANSCRIPTIONAL DUAL REGULATOR HCAR-RELATED"/>
    <property type="match status" value="1"/>
</dbReference>
<evidence type="ECO:0000313" key="7">
    <source>
        <dbReference type="Proteomes" id="UP000295578"/>
    </source>
</evidence>
<dbReference type="GO" id="GO:0032993">
    <property type="term" value="C:protein-DNA complex"/>
    <property type="evidence" value="ECO:0007669"/>
    <property type="project" value="TreeGrafter"/>
</dbReference>
<keyword evidence="7" id="KW-1185">Reference proteome</keyword>
<feature type="domain" description="HTH lysR-type" evidence="5">
    <location>
        <begin position="1"/>
        <end position="58"/>
    </location>
</feature>
<dbReference type="PANTHER" id="PTHR30346:SF0">
    <property type="entry name" value="HCA OPERON TRANSCRIPTIONAL ACTIVATOR HCAR"/>
    <property type="match status" value="1"/>
</dbReference>
<dbReference type="Gene3D" id="1.10.10.10">
    <property type="entry name" value="Winged helix-like DNA-binding domain superfamily/Winged helix DNA-binding domain"/>
    <property type="match status" value="1"/>
</dbReference>
<evidence type="ECO:0000256" key="3">
    <source>
        <dbReference type="ARBA" id="ARBA00023125"/>
    </source>
</evidence>
<reference evidence="6 7" key="1">
    <citation type="submission" date="2019-03" db="EMBL/GenBank/DDBJ databases">
        <title>Draft genome sequences of novel Actinobacteria.</title>
        <authorList>
            <person name="Sahin N."/>
            <person name="Ay H."/>
            <person name="Saygin H."/>
        </authorList>
    </citation>
    <scope>NUCLEOTIDE SEQUENCE [LARGE SCALE GENOMIC DNA]</scope>
    <source>
        <strain evidence="6 7">DSM 45941</strain>
    </source>
</reference>
<dbReference type="Pfam" id="PF03466">
    <property type="entry name" value="LysR_substrate"/>
    <property type="match status" value="1"/>
</dbReference>